<sequence length="47" mass="5147">MPAVTIGNLSEEAHRALKSVRRSTIAARKRKCAPFWRPPCVPRAGCG</sequence>
<accession>A0A508T5B8</accession>
<protein>
    <submittedName>
        <fullName evidence="1">Uncharacterized protein</fullName>
    </submittedName>
</protein>
<proteinExistence type="predicted"/>
<evidence type="ECO:0000313" key="1">
    <source>
        <dbReference type="EMBL" id="VIO69276.1"/>
    </source>
</evidence>
<keyword evidence="2" id="KW-1185">Reference proteome</keyword>
<reference evidence="1" key="1">
    <citation type="submission" date="2019-02" db="EMBL/GenBank/DDBJ databases">
        <authorList>
            <person name="Pothier F.J."/>
        </authorList>
    </citation>
    <scope>NUCLEOTIDE SEQUENCE</scope>
    <source>
        <strain evidence="1">CI-1B</strain>
    </source>
</reference>
<dbReference type="Proteomes" id="UP000328092">
    <property type="component" value="Unassembled WGS sequence"/>
</dbReference>
<organism evidence="1 2">
    <name type="scientific">Bradyrhizobium ivorense</name>
    <dbReference type="NCBI Taxonomy" id="2511166"/>
    <lineage>
        <taxon>Bacteria</taxon>
        <taxon>Pseudomonadati</taxon>
        <taxon>Pseudomonadota</taxon>
        <taxon>Alphaproteobacteria</taxon>
        <taxon>Hyphomicrobiales</taxon>
        <taxon>Nitrobacteraceae</taxon>
        <taxon>Bradyrhizobium</taxon>
    </lineage>
</organism>
<comment type="caution">
    <text evidence="1">The sequence shown here is derived from an EMBL/GenBank/DDBJ whole genome shotgun (WGS) entry which is preliminary data.</text>
</comment>
<dbReference type="AlphaFoldDB" id="A0A508T5B8"/>
<name>A0A508T5B8_9BRAD</name>
<evidence type="ECO:0000313" key="2">
    <source>
        <dbReference type="Proteomes" id="UP000328092"/>
    </source>
</evidence>
<dbReference type="EMBL" id="CAADFC020000009">
    <property type="protein sequence ID" value="VIO69276.1"/>
    <property type="molecule type" value="Genomic_DNA"/>
</dbReference>
<gene>
    <name evidence="1" type="ORF">CI1B_25960</name>
</gene>